<feature type="domain" description="DUF7226" evidence="1">
    <location>
        <begin position="145"/>
        <end position="254"/>
    </location>
</feature>
<dbReference type="RefSeq" id="WP_012594998.1">
    <property type="nucleotide sequence ID" value="NC_011726.1"/>
</dbReference>
<dbReference type="Proteomes" id="UP000008204">
    <property type="component" value="Chromosome"/>
</dbReference>
<protein>
    <submittedName>
        <fullName evidence="2">Putative transcriptional regulator</fullName>
    </submittedName>
</protein>
<dbReference type="STRING" id="41431.PCC8801_1675"/>
<sequence length="284" mass="32936">MFEFKFADKKLQRKVRKLDFPTEVCQELPQFLEALRQKGEIAKVDYFLGNINRIDAHTFEMQYVSDPINQIVTILDIQIKSIELLKTRFSIPDSWDDKDILEDIPQCDKPQKMIKTLELIHQGLNSSYELGLKLGSKAKQNKDVARHGQYALSTLEELRLIERNRKGRKINLNLTNKGELIAKAPDQETQTRLLIEAMLNYRPVWLIMGAVTEGGKELTDELVKEIAYRPEDHLSDTSNRRSQTLKNWVKFISKFTGIPICLKEKTLQLTIPLIYGNYQSQENL</sequence>
<evidence type="ECO:0000259" key="1">
    <source>
        <dbReference type="Pfam" id="PF23871"/>
    </source>
</evidence>
<accession>B7JW36</accession>
<evidence type="ECO:0000313" key="2">
    <source>
        <dbReference type="EMBL" id="ACK65725.1"/>
    </source>
</evidence>
<keyword evidence="3" id="KW-1185">Reference proteome</keyword>
<evidence type="ECO:0000313" key="3">
    <source>
        <dbReference type="Proteomes" id="UP000008204"/>
    </source>
</evidence>
<organism evidence="2 3">
    <name type="scientific">Rippkaea orientalis (strain PCC 8801 / RF-1)</name>
    <name type="common">Cyanothece sp. (strain PCC 8801)</name>
    <dbReference type="NCBI Taxonomy" id="41431"/>
    <lineage>
        <taxon>Bacteria</taxon>
        <taxon>Bacillati</taxon>
        <taxon>Cyanobacteriota</taxon>
        <taxon>Cyanophyceae</taxon>
        <taxon>Oscillatoriophycideae</taxon>
        <taxon>Chroococcales</taxon>
        <taxon>Aphanothecaceae</taxon>
        <taxon>Rippkaea</taxon>
        <taxon>Rippkaea orientalis</taxon>
    </lineage>
</organism>
<dbReference type="Pfam" id="PF23871">
    <property type="entry name" value="DUF7226"/>
    <property type="match status" value="1"/>
</dbReference>
<dbReference type="HOGENOM" id="CLU_979046_0_0_3"/>
<dbReference type="KEGG" id="cyp:PCC8801_1675"/>
<dbReference type="EMBL" id="CP001287">
    <property type="protein sequence ID" value="ACK65725.1"/>
    <property type="molecule type" value="Genomic_DNA"/>
</dbReference>
<dbReference type="InterPro" id="IPR055650">
    <property type="entry name" value="DUF7226"/>
</dbReference>
<gene>
    <name evidence="2" type="ordered locus">PCC8801_1675</name>
</gene>
<name>B7JW36_RIPO1</name>
<reference evidence="3" key="1">
    <citation type="journal article" date="2011" name="MBio">
        <title>Novel metabolic attributes of the genus Cyanothece, comprising a group of unicellular nitrogen-fixing Cyanobacteria.</title>
        <authorList>
            <person name="Bandyopadhyay A."/>
            <person name="Elvitigala T."/>
            <person name="Welsh E."/>
            <person name="Stockel J."/>
            <person name="Liberton M."/>
            <person name="Min H."/>
            <person name="Sherman L.A."/>
            <person name="Pakrasi H.B."/>
        </authorList>
    </citation>
    <scope>NUCLEOTIDE SEQUENCE [LARGE SCALE GENOMIC DNA]</scope>
    <source>
        <strain evidence="3">PCC 8801</strain>
    </source>
</reference>
<proteinExistence type="predicted"/>
<dbReference type="AlphaFoldDB" id="B7JW36"/>
<dbReference type="OrthoDB" id="569969at2"/>
<dbReference type="eggNOG" id="ENOG5033ZX4">
    <property type="taxonomic scope" value="Bacteria"/>
</dbReference>